<reference evidence="2 3" key="1">
    <citation type="journal article" date="2018" name="Front. Plant Sci.">
        <title>Red Clover (Trifolium pratense) and Zigzag Clover (T. medium) - A Picture of Genomic Similarities and Differences.</title>
        <authorList>
            <person name="Dluhosova J."/>
            <person name="Istvanek J."/>
            <person name="Nedelnik J."/>
            <person name="Repkova J."/>
        </authorList>
    </citation>
    <scope>NUCLEOTIDE SEQUENCE [LARGE SCALE GENOMIC DNA]</scope>
    <source>
        <strain evidence="3">cv. 10/8</strain>
        <tissue evidence="2">Leaf</tissue>
    </source>
</reference>
<evidence type="ECO:0000313" key="3">
    <source>
        <dbReference type="Proteomes" id="UP000265520"/>
    </source>
</evidence>
<accession>A0A392TR64</accession>
<feature type="non-terminal residue" evidence="2">
    <location>
        <position position="46"/>
    </location>
</feature>
<protein>
    <submittedName>
        <fullName evidence="2">Uncharacterized protein</fullName>
    </submittedName>
</protein>
<dbReference type="AlphaFoldDB" id="A0A392TR64"/>
<dbReference type="EMBL" id="LXQA010621855">
    <property type="protein sequence ID" value="MCI62606.1"/>
    <property type="molecule type" value="Genomic_DNA"/>
</dbReference>
<evidence type="ECO:0000313" key="2">
    <source>
        <dbReference type="EMBL" id="MCI62606.1"/>
    </source>
</evidence>
<comment type="caution">
    <text evidence="2">The sequence shown here is derived from an EMBL/GenBank/DDBJ whole genome shotgun (WGS) entry which is preliminary data.</text>
</comment>
<name>A0A392TR64_9FABA</name>
<evidence type="ECO:0000256" key="1">
    <source>
        <dbReference type="SAM" id="MobiDB-lite"/>
    </source>
</evidence>
<keyword evidence="3" id="KW-1185">Reference proteome</keyword>
<dbReference type="Proteomes" id="UP000265520">
    <property type="component" value="Unassembled WGS sequence"/>
</dbReference>
<organism evidence="2 3">
    <name type="scientific">Trifolium medium</name>
    <dbReference type="NCBI Taxonomy" id="97028"/>
    <lineage>
        <taxon>Eukaryota</taxon>
        <taxon>Viridiplantae</taxon>
        <taxon>Streptophyta</taxon>
        <taxon>Embryophyta</taxon>
        <taxon>Tracheophyta</taxon>
        <taxon>Spermatophyta</taxon>
        <taxon>Magnoliopsida</taxon>
        <taxon>eudicotyledons</taxon>
        <taxon>Gunneridae</taxon>
        <taxon>Pentapetalae</taxon>
        <taxon>rosids</taxon>
        <taxon>fabids</taxon>
        <taxon>Fabales</taxon>
        <taxon>Fabaceae</taxon>
        <taxon>Papilionoideae</taxon>
        <taxon>50 kb inversion clade</taxon>
        <taxon>NPAAA clade</taxon>
        <taxon>Hologalegina</taxon>
        <taxon>IRL clade</taxon>
        <taxon>Trifolieae</taxon>
        <taxon>Trifolium</taxon>
    </lineage>
</organism>
<feature type="region of interest" description="Disordered" evidence="1">
    <location>
        <begin position="1"/>
        <end position="21"/>
    </location>
</feature>
<proteinExistence type="predicted"/>
<sequence length="46" mass="4684">MGWPCCPRTAPTPEPEASVSSVKGLEKSGKLNTGAVVIACLSLLNA</sequence>